<name>A0A4P9Z237_9FUNG</name>
<dbReference type="AlphaFoldDB" id="A0A4P9Z237"/>
<accession>A0A4P9Z237</accession>
<dbReference type="CDD" id="cd02947">
    <property type="entry name" value="TRX_family"/>
    <property type="match status" value="1"/>
</dbReference>
<dbReference type="InterPro" id="IPR036249">
    <property type="entry name" value="Thioredoxin-like_sf"/>
</dbReference>
<dbReference type="InterPro" id="IPR037047">
    <property type="entry name" value="PITH_dom_sf"/>
</dbReference>
<keyword evidence="4" id="KW-1185">Reference proteome</keyword>
<dbReference type="SUPFAM" id="SSF49785">
    <property type="entry name" value="Galactose-binding domain-like"/>
    <property type="match status" value="1"/>
</dbReference>
<evidence type="ECO:0000259" key="2">
    <source>
        <dbReference type="PROSITE" id="PS51532"/>
    </source>
</evidence>
<dbReference type="GO" id="GO:0005737">
    <property type="term" value="C:cytoplasm"/>
    <property type="evidence" value="ECO:0007669"/>
    <property type="project" value="UniProtKB-ARBA"/>
</dbReference>
<dbReference type="OrthoDB" id="10263751at2759"/>
<dbReference type="PROSITE" id="PS51532">
    <property type="entry name" value="PITH"/>
    <property type="match status" value="1"/>
</dbReference>
<dbReference type="InterPro" id="IPR008979">
    <property type="entry name" value="Galactose-bd-like_sf"/>
</dbReference>
<evidence type="ECO:0000313" key="3">
    <source>
        <dbReference type="EMBL" id="RKP26534.1"/>
    </source>
</evidence>
<dbReference type="SUPFAM" id="SSF52833">
    <property type="entry name" value="Thioredoxin-like"/>
    <property type="match status" value="1"/>
</dbReference>
<dbReference type="Gene3D" id="3.40.30.10">
    <property type="entry name" value="Glutaredoxin"/>
    <property type="match status" value="1"/>
</dbReference>
<dbReference type="Pfam" id="PF00085">
    <property type="entry name" value="Thioredoxin"/>
    <property type="match status" value="1"/>
</dbReference>
<organism evidence="3 4">
    <name type="scientific">Syncephalis pseudoplumigaleata</name>
    <dbReference type="NCBI Taxonomy" id="1712513"/>
    <lineage>
        <taxon>Eukaryota</taxon>
        <taxon>Fungi</taxon>
        <taxon>Fungi incertae sedis</taxon>
        <taxon>Zoopagomycota</taxon>
        <taxon>Zoopagomycotina</taxon>
        <taxon>Zoopagomycetes</taxon>
        <taxon>Zoopagales</taxon>
        <taxon>Piptocephalidaceae</taxon>
        <taxon>Syncephalis</taxon>
    </lineage>
</organism>
<keyword evidence="1" id="KW-1015">Disulfide bond</keyword>
<evidence type="ECO:0000313" key="4">
    <source>
        <dbReference type="Proteomes" id="UP000278143"/>
    </source>
</evidence>
<dbReference type="Pfam" id="PF06201">
    <property type="entry name" value="PITH"/>
    <property type="match status" value="1"/>
</dbReference>
<sequence length="283" mass="31059">MSRVHQINSKEEFQQKLASVPPNSLTVVDFTAVSPVFEKLSREFPDVQFLKVDVDKVAVGAIGCGTGSRRHCHCYKNGQIVDSMSGADPNGLVKLIRKHANTNGGAGGSSSDAGSAKGPVDITPLVDVTQVDCLNQHGDHGVRNLFDASNHLESEVDAQLMISMPFQQAVKLHSIKLSAVLDRVDQAPKKIKLYANVRTLGFEEAENVTETQELELTEADYEQGATISLRFVKFQSVNYLTLFVVSNQSEDEDTPTLIDRIKLYGSPVETTRMENLKPMSDDH</sequence>
<dbReference type="Gene3D" id="2.60.120.470">
    <property type="entry name" value="PITH domain"/>
    <property type="match status" value="1"/>
</dbReference>
<dbReference type="InterPro" id="IPR010400">
    <property type="entry name" value="PITH_dom"/>
</dbReference>
<proteinExistence type="predicted"/>
<gene>
    <name evidence="3" type="ORF">SYNPS1DRAFT_27784</name>
</gene>
<protein>
    <recommendedName>
        <fullName evidence="2">PITH domain-containing protein</fullName>
    </recommendedName>
</protein>
<dbReference type="PANTHER" id="PTHR46115">
    <property type="entry name" value="THIOREDOXIN-LIKE PROTEIN 1"/>
    <property type="match status" value="1"/>
</dbReference>
<feature type="domain" description="PITH" evidence="2">
    <location>
        <begin position="111"/>
        <end position="283"/>
    </location>
</feature>
<dbReference type="Proteomes" id="UP000278143">
    <property type="component" value="Unassembled WGS sequence"/>
</dbReference>
<reference evidence="4" key="1">
    <citation type="journal article" date="2018" name="Nat. Microbiol.">
        <title>Leveraging single-cell genomics to expand the fungal tree of life.</title>
        <authorList>
            <person name="Ahrendt S.R."/>
            <person name="Quandt C.A."/>
            <person name="Ciobanu D."/>
            <person name="Clum A."/>
            <person name="Salamov A."/>
            <person name="Andreopoulos B."/>
            <person name="Cheng J.F."/>
            <person name="Woyke T."/>
            <person name="Pelin A."/>
            <person name="Henrissat B."/>
            <person name="Reynolds N.K."/>
            <person name="Benny G.L."/>
            <person name="Smith M.E."/>
            <person name="James T.Y."/>
            <person name="Grigoriev I.V."/>
        </authorList>
    </citation>
    <scope>NUCLEOTIDE SEQUENCE [LARGE SCALE GENOMIC DNA]</scope>
    <source>
        <strain evidence="4">Benny S71-1</strain>
    </source>
</reference>
<dbReference type="InterPro" id="IPR013766">
    <property type="entry name" value="Thioredoxin_domain"/>
</dbReference>
<dbReference type="EMBL" id="KZ989400">
    <property type="protein sequence ID" value="RKP26534.1"/>
    <property type="molecule type" value="Genomic_DNA"/>
</dbReference>
<evidence type="ECO:0000256" key="1">
    <source>
        <dbReference type="ARBA" id="ARBA00023157"/>
    </source>
</evidence>